<feature type="compositionally biased region" description="Basic and acidic residues" evidence="1">
    <location>
        <begin position="474"/>
        <end position="495"/>
    </location>
</feature>
<reference evidence="2 3" key="1">
    <citation type="journal article" date="2009" name="Science">
        <title>Green evolution and dynamic adaptations revealed by genomes of the marine picoeukaryotes Micromonas.</title>
        <authorList>
            <person name="Worden A.Z."/>
            <person name="Lee J.H."/>
            <person name="Mock T."/>
            <person name="Rouze P."/>
            <person name="Simmons M.P."/>
            <person name="Aerts A.L."/>
            <person name="Allen A.E."/>
            <person name="Cuvelier M.L."/>
            <person name="Derelle E."/>
            <person name="Everett M.V."/>
            <person name="Foulon E."/>
            <person name="Grimwood J."/>
            <person name="Gundlach H."/>
            <person name="Henrissat B."/>
            <person name="Napoli C."/>
            <person name="McDonald S.M."/>
            <person name="Parker M.S."/>
            <person name="Rombauts S."/>
            <person name="Salamov A."/>
            <person name="Von Dassow P."/>
            <person name="Badger J.H."/>
            <person name="Coutinho P.M."/>
            <person name="Demir E."/>
            <person name="Dubchak I."/>
            <person name="Gentemann C."/>
            <person name="Eikrem W."/>
            <person name="Gready J.E."/>
            <person name="John U."/>
            <person name="Lanier W."/>
            <person name="Lindquist E.A."/>
            <person name="Lucas S."/>
            <person name="Mayer K.F."/>
            <person name="Moreau H."/>
            <person name="Not F."/>
            <person name="Otillar R."/>
            <person name="Panaud O."/>
            <person name="Pangilinan J."/>
            <person name="Paulsen I."/>
            <person name="Piegu B."/>
            <person name="Poliakov A."/>
            <person name="Robbens S."/>
            <person name="Schmutz J."/>
            <person name="Toulza E."/>
            <person name="Wyss T."/>
            <person name="Zelensky A."/>
            <person name="Zhou K."/>
            <person name="Armbrust E.V."/>
            <person name="Bhattacharya D."/>
            <person name="Goodenough U.W."/>
            <person name="Van de Peer Y."/>
            <person name="Grigoriev I.V."/>
        </authorList>
    </citation>
    <scope>NUCLEOTIDE SEQUENCE [LARGE SCALE GENOMIC DNA]</scope>
    <source>
        <strain evidence="3">RCC299 / NOUM17</strain>
    </source>
</reference>
<evidence type="ECO:0000313" key="2">
    <source>
        <dbReference type="EMBL" id="ACO66167.1"/>
    </source>
</evidence>
<dbReference type="InParanoid" id="C1EE40"/>
<feature type="region of interest" description="Disordered" evidence="1">
    <location>
        <begin position="461"/>
        <end position="501"/>
    </location>
</feature>
<sequence>MAAAAHPQEPWNKAQFDKDNRIPAAQYELLNSLPGWGNLSTAIPLDETPDASPSNSEQAPAAKGVARPSQQLASQGDWLQKQKGPALEDSGSDDDDDEDEDEEFKVVYAGVKPDPQTRGLAAIATATPPAATDDDDERDAPARTRVVSPRRPADVKYSEQIRSIHHQLRADVRELAAPRALAAGRPTPVVEDIAPTQLAPEDATDDDGRDGRQPPRGAAGAAEALAAAGGVFSPRRTRSRWRKVQQAGRNGASDERVDGTAGDVPARAAAPGVGLVGRVLRSISGAANAVMGATAGTPAATKANGSGDDDADVVRFPGFATAHRARHREALAQPRWDELGVLAAEAAAQLEVVATTQPEEEATQATRLAATEPAAKRYLHDELPGAKQLRRRVRQATINEAVGQAASDALAAAVAAATEHGGAGVGSPLRRRASMFGAQDADRAEHDLTLEARERVEARRSAAAAPAVGATPPVEERREGAVGKSGEKFPGKVEARTPAPAPAFNPVIRGWLSADPRFSGANGKRRRLESATAKSEAATTGRKKAKGPRGRAALVDEEDDGGARGKTGGGKTGGGGGETPDPSVDFMRARLSPVVHRAVNEIERENVKAASPASPAKRTTVRKSTLAVLAGTRGVISPPRTGGGEGGATARRSLMSWIGLESQ</sequence>
<dbReference type="Proteomes" id="UP000002009">
    <property type="component" value="Chromosome 11"/>
</dbReference>
<accession>C1EE40</accession>
<evidence type="ECO:0000256" key="1">
    <source>
        <dbReference type="SAM" id="MobiDB-lite"/>
    </source>
</evidence>
<proteinExistence type="predicted"/>
<feature type="region of interest" description="Disordered" evidence="1">
    <location>
        <begin position="35"/>
        <end position="156"/>
    </location>
</feature>
<gene>
    <name evidence="2" type="ORF">MICPUN_62490</name>
</gene>
<keyword evidence="3" id="KW-1185">Reference proteome</keyword>
<name>C1EE40_MICCC</name>
<feature type="compositionally biased region" description="Acidic residues" evidence="1">
    <location>
        <begin position="90"/>
        <end position="103"/>
    </location>
</feature>
<dbReference type="GeneID" id="8247331"/>
<feature type="compositionally biased region" description="Low complexity" evidence="1">
    <location>
        <begin position="121"/>
        <end position="131"/>
    </location>
</feature>
<feature type="region of interest" description="Disordered" evidence="1">
    <location>
        <begin position="179"/>
        <end position="263"/>
    </location>
</feature>
<dbReference type="EMBL" id="CP001330">
    <property type="protein sequence ID" value="ACO66167.1"/>
    <property type="molecule type" value="Genomic_DNA"/>
</dbReference>
<evidence type="ECO:0000313" key="3">
    <source>
        <dbReference type="Proteomes" id="UP000002009"/>
    </source>
</evidence>
<organism evidence="2 3">
    <name type="scientific">Micromonas commoda (strain RCC299 / NOUM17 / CCMP2709)</name>
    <name type="common">Picoplanktonic green alga</name>
    <dbReference type="NCBI Taxonomy" id="296587"/>
    <lineage>
        <taxon>Eukaryota</taxon>
        <taxon>Viridiplantae</taxon>
        <taxon>Chlorophyta</taxon>
        <taxon>Mamiellophyceae</taxon>
        <taxon>Mamiellales</taxon>
        <taxon>Mamiellaceae</taxon>
        <taxon>Micromonas</taxon>
    </lineage>
</organism>
<dbReference type="RefSeq" id="XP_002504909.1">
    <property type="nucleotide sequence ID" value="XM_002504863.1"/>
</dbReference>
<dbReference type="AlphaFoldDB" id="C1EE40"/>
<feature type="region of interest" description="Disordered" evidence="1">
    <location>
        <begin position="515"/>
        <end position="584"/>
    </location>
</feature>
<feature type="compositionally biased region" description="Low complexity" evidence="1">
    <location>
        <begin position="461"/>
        <end position="473"/>
    </location>
</feature>
<dbReference type="KEGG" id="mis:MICPUN_62490"/>
<feature type="compositionally biased region" description="Gly residues" evidence="1">
    <location>
        <begin position="564"/>
        <end position="578"/>
    </location>
</feature>
<feature type="compositionally biased region" description="Low complexity" evidence="1">
    <location>
        <begin position="217"/>
        <end position="230"/>
    </location>
</feature>
<feature type="compositionally biased region" description="Low complexity" evidence="1">
    <location>
        <begin position="530"/>
        <end position="540"/>
    </location>
</feature>
<protein>
    <submittedName>
        <fullName evidence="2">Uncharacterized protein</fullName>
    </submittedName>
</protein>